<comment type="caution">
    <text evidence="3">The sequence shown here is derived from an EMBL/GenBank/DDBJ whole genome shotgun (WGS) entry which is preliminary data.</text>
</comment>
<dbReference type="SUPFAM" id="SSF50965">
    <property type="entry name" value="Galactose oxidase, central domain"/>
    <property type="match status" value="1"/>
</dbReference>
<dbReference type="EMBL" id="NKUJ01000241">
    <property type="protein sequence ID" value="RMJ09462.1"/>
    <property type="molecule type" value="Genomic_DNA"/>
</dbReference>
<accession>A0A3M2RWC7</accession>
<gene>
    <name evidence="3" type="ORF">CDV36_010905</name>
</gene>
<dbReference type="Proteomes" id="UP000277212">
    <property type="component" value="Unassembled WGS sequence"/>
</dbReference>
<dbReference type="Pfam" id="PF24681">
    <property type="entry name" value="Kelch_KLHDC2_KLHL20_DRC7"/>
    <property type="match status" value="1"/>
</dbReference>
<organism evidence="3 4">
    <name type="scientific">Fusarium kuroshium</name>
    <dbReference type="NCBI Taxonomy" id="2010991"/>
    <lineage>
        <taxon>Eukaryota</taxon>
        <taxon>Fungi</taxon>
        <taxon>Dikarya</taxon>
        <taxon>Ascomycota</taxon>
        <taxon>Pezizomycotina</taxon>
        <taxon>Sordariomycetes</taxon>
        <taxon>Hypocreomycetidae</taxon>
        <taxon>Hypocreales</taxon>
        <taxon>Nectriaceae</taxon>
        <taxon>Fusarium</taxon>
        <taxon>Fusarium solani species complex</taxon>
    </lineage>
</organism>
<dbReference type="OrthoDB" id="10250130at2759"/>
<keyword evidence="2" id="KW-0408">Iron</keyword>
<dbReference type="GO" id="GO:0019760">
    <property type="term" value="P:glucosinolate metabolic process"/>
    <property type="evidence" value="ECO:0007669"/>
    <property type="project" value="UniProtKB-ARBA"/>
</dbReference>
<keyword evidence="4" id="KW-1185">Reference proteome</keyword>
<reference evidence="3 4" key="1">
    <citation type="submission" date="2017-06" db="EMBL/GenBank/DDBJ databases">
        <title>Comparative genomic analysis of Ambrosia Fusariam Clade fungi.</title>
        <authorList>
            <person name="Stajich J.E."/>
            <person name="Carrillo J."/>
            <person name="Kijimoto T."/>
            <person name="Eskalen A."/>
            <person name="O'Donnell K."/>
            <person name="Kasson M."/>
        </authorList>
    </citation>
    <scope>NUCLEOTIDE SEQUENCE [LARGE SCALE GENOMIC DNA]</scope>
    <source>
        <strain evidence="3">UCR3666</strain>
    </source>
</reference>
<dbReference type="InterPro" id="IPR011043">
    <property type="entry name" value="Gal_Oxase/kelch_b-propeller"/>
</dbReference>
<dbReference type="PANTHER" id="PTHR47435:SF10">
    <property type="entry name" value="TIP ELONGATION ABERRANT PROTEIN 3"/>
    <property type="match status" value="1"/>
</dbReference>
<evidence type="ECO:0008006" key="5">
    <source>
        <dbReference type="Google" id="ProtNLM"/>
    </source>
</evidence>
<sequence>MAEVAAGAIVAEQIISTGVEAGAAATVARPTQPLTVVLTQIATTPAEDDSLALARSHHTVTVINNRAYIFGGNKEDGQLCSNEVHAVSLPGEQQGNGEYACYPAVGEEDACPAPRVNHAACARGNSLIIHGGQEGDGQAPNEPSCLWLWDANTLKWDKIESVGKSPGSRSKHQIFFDEARDLLVLHGGLEDGEPTKDTWVFDFTTRLWNELPAAPAVSLAAQYVDSTLYSISGDSDVHGSIHYIKPGTSEDQTEAPEWSTIDFPTNPLAPGPRPRVGGAMSHVTTGYGRHYLLCLFGSRKDVDISSDETFTEDHPFYSDMWSLQLPSGGFTGSRVKDVIRDAIPGVESGEFSWHELEIAPTELTQTTGKVHPGPRGFFGADTCLDGKGVIMWGGVNAKGETEADGWLLKIGS</sequence>
<dbReference type="AlphaFoldDB" id="A0A3M2RWC7"/>
<keyword evidence="1" id="KW-0677">Repeat</keyword>
<dbReference type="Gene3D" id="2.120.10.80">
    <property type="entry name" value="Kelch-type beta propeller"/>
    <property type="match status" value="1"/>
</dbReference>
<evidence type="ECO:0000313" key="4">
    <source>
        <dbReference type="Proteomes" id="UP000277212"/>
    </source>
</evidence>
<evidence type="ECO:0000313" key="3">
    <source>
        <dbReference type="EMBL" id="RMJ09462.1"/>
    </source>
</evidence>
<dbReference type="PANTHER" id="PTHR47435">
    <property type="entry name" value="KELCH REPEAT PROTEIN (AFU_ORTHOLOGUE AFUA_5G12780)"/>
    <property type="match status" value="1"/>
</dbReference>
<dbReference type="STRING" id="2010991.A0A3M2RWC7"/>
<proteinExistence type="predicted"/>
<evidence type="ECO:0000256" key="1">
    <source>
        <dbReference type="ARBA" id="ARBA00022737"/>
    </source>
</evidence>
<name>A0A3M2RWC7_9HYPO</name>
<evidence type="ECO:0000256" key="2">
    <source>
        <dbReference type="ARBA" id="ARBA00023004"/>
    </source>
</evidence>
<protein>
    <recommendedName>
        <fullName evidence="5">Tip elongation aberrant protein 3</fullName>
    </recommendedName>
</protein>
<dbReference type="InterPro" id="IPR015915">
    <property type="entry name" value="Kelch-typ_b-propeller"/>
</dbReference>